<dbReference type="AlphaFoldDB" id="A0AAD8AXC3"/>
<keyword evidence="3" id="KW-1185">Reference proteome</keyword>
<feature type="chain" id="PRO_5042261322" evidence="1">
    <location>
        <begin position="18"/>
        <end position="128"/>
    </location>
</feature>
<protein>
    <submittedName>
        <fullName evidence="2">Reversion-inducing cysteine-rich protein with Kazal motifs</fullName>
    </submittedName>
</protein>
<evidence type="ECO:0000313" key="3">
    <source>
        <dbReference type="Proteomes" id="UP001233172"/>
    </source>
</evidence>
<sequence length="128" mass="14216">MIALFSISVLLCGLVHSKAPETNCTRIANEKCRRAYTQIQTLSSVIPQLQMLHSLAEGCPPEMTDFWQCINGLPGEYIGELLCSVEFVSLVGDSNWAMSLIDFRHLNSGSNWVMFLVDSSTWMVVLTG</sequence>
<gene>
    <name evidence="2" type="ORF">Bpfe_026382</name>
</gene>
<accession>A0AAD8AXC3</accession>
<proteinExistence type="predicted"/>
<reference evidence="2" key="2">
    <citation type="submission" date="2023-04" db="EMBL/GenBank/DDBJ databases">
        <authorList>
            <person name="Bu L."/>
            <person name="Lu L."/>
            <person name="Laidemitt M.R."/>
            <person name="Zhang S.M."/>
            <person name="Mutuku M."/>
            <person name="Mkoji G."/>
            <person name="Steinauer M."/>
            <person name="Loker E.S."/>
        </authorList>
    </citation>
    <scope>NUCLEOTIDE SEQUENCE</scope>
    <source>
        <strain evidence="2">KasaAsao</strain>
        <tissue evidence="2">Whole Snail</tissue>
    </source>
</reference>
<feature type="signal peptide" evidence="1">
    <location>
        <begin position="1"/>
        <end position="17"/>
    </location>
</feature>
<dbReference type="EMBL" id="JASAOG010000203">
    <property type="protein sequence ID" value="KAK0044143.1"/>
    <property type="molecule type" value="Genomic_DNA"/>
</dbReference>
<comment type="caution">
    <text evidence="2">The sequence shown here is derived from an EMBL/GenBank/DDBJ whole genome shotgun (WGS) entry which is preliminary data.</text>
</comment>
<evidence type="ECO:0000256" key="1">
    <source>
        <dbReference type="SAM" id="SignalP"/>
    </source>
</evidence>
<name>A0AAD8AXC3_BIOPF</name>
<reference evidence="2" key="1">
    <citation type="journal article" date="2023" name="PLoS Negl. Trop. Dis.">
        <title>A genome sequence for Biomphalaria pfeifferi, the major vector snail for the human-infecting parasite Schistosoma mansoni.</title>
        <authorList>
            <person name="Bu L."/>
            <person name="Lu L."/>
            <person name="Laidemitt M.R."/>
            <person name="Zhang S.M."/>
            <person name="Mutuku M."/>
            <person name="Mkoji G."/>
            <person name="Steinauer M."/>
            <person name="Loker E.S."/>
        </authorList>
    </citation>
    <scope>NUCLEOTIDE SEQUENCE</scope>
    <source>
        <strain evidence="2">KasaAsao</strain>
    </source>
</reference>
<organism evidence="2 3">
    <name type="scientific">Biomphalaria pfeifferi</name>
    <name type="common">Bloodfluke planorb</name>
    <name type="synonym">Freshwater snail</name>
    <dbReference type="NCBI Taxonomy" id="112525"/>
    <lineage>
        <taxon>Eukaryota</taxon>
        <taxon>Metazoa</taxon>
        <taxon>Spiralia</taxon>
        <taxon>Lophotrochozoa</taxon>
        <taxon>Mollusca</taxon>
        <taxon>Gastropoda</taxon>
        <taxon>Heterobranchia</taxon>
        <taxon>Euthyneura</taxon>
        <taxon>Panpulmonata</taxon>
        <taxon>Hygrophila</taxon>
        <taxon>Lymnaeoidea</taxon>
        <taxon>Planorbidae</taxon>
        <taxon>Biomphalaria</taxon>
    </lineage>
</organism>
<evidence type="ECO:0000313" key="2">
    <source>
        <dbReference type="EMBL" id="KAK0044143.1"/>
    </source>
</evidence>
<keyword evidence="1" id="KW-0732">Signal</keyword>
<dbReference type="Proteomes" id="UP001233172">
    <property type="component" value="Unassembled WGS sequence"/>
</dbReference>